<feature type="compositionally biased region" description="Basic residues" evidence="1">
    <location>
        <begin position="1"/>
        <end position="15"/>
    </location>
</feature>
<protein>
    <submittedName>
        <fullName evidence="2">Uncharacterized protein</fullName>
    </submittedName>
</protein>
<accession>A0AAV4TT61</accession>
<dbReference type="AlphaFoldDB" id="A0AAV4TT61"/>
<keyword evidence="3" id="KW-1185">Reference proteome</keyword>
<gene>
    <name evidence="2" type="primary">AVEN_208647_1</name>
    <name evidence="2" type="ORF">CEXT_358461</name>
</gene>
<evidence type="ECO:0000313" key="2">
    <source>
        <dbReference type="EMBL" id="GIY49798.1"/>
    </source>
</evidence>
<evidence type="ECO:0000256" key="1">
    <source>
        <dbReference type="SAM" id="MobiDB-lite"/>
    </source>
</evidence>
<organism evidence="2 3">
    <name type="scientific">Caerostris extrusa</name>
    <name type="common">Bark spider</name>
    <name type="synonym">Caerostris bankana</name>
    <dbReference type="NCBI Taxonomy" id="172846"/>
    <lineage>
        <taxon>Eukaryota</taxon>
        <taxon>Metazoa</taxon>
        <taxon>Ecdysozoa</taxon>
        <taxon>Arthropoda</taxon>
        <taxon>Chelicerata</taxon>
        <taxon>Arachnida</taxon>
        <taxon>Araneae</taxon>
        <taxon>Araneomorphae</taxon>
        <taxon>Entelegynae</taxon>
        <taxon>Araneoidea</taxon>
        <taxon>Araneidae</taxon>
        <taxon>Caerostris</taxon>
    </lineage>
</organism>
<reference evidence="2 3" key="1">
    <citation type="submission" date="2021-06" db="EMBL/GenBank/DDBJ databases">
        <title>Caerostris extrusa draft genome.</title>
        <authorList>
            <person name="Kono N."/>
            <person name="Arakawa K."/>
        </authorList>
    </citation>
    <scope>NUCLEOTIDE SEQUENCE [LARGE SCALE GENOMIC DNA]</scope>
</reference>
<dbReference type="EMBL" id="BPLR01011888">
    <property type="protein sequence ID" value="GIY49798.1"/>
    <property type="molecule type" value="Genomic_DNA"/>
</dbReference>
<evidence type="ECO:0000313" key="3">
    <source>
        <dbReference type="Proteomes" id="UP001054945"/>
    </source>
</evidence>
<feature type="region of interest" description="Disordered" evidence="1">
    <location>
        <begin position="1"/>
        <end position="33"/>
    </location>
</feature>
<proteinExistence type="predicted"/>
<comment type="caution">
    <text evidence="2">The sequence shown here is derived from an EMBL/GenBank/DDBJ whole genome shotgun (WGS) entry which is preliminary data.</text>
</comment>
<name>A0AAV4TT61_CAEEX</name>
<sequence length="107" mass="12407">MRRRNTGSNGRRKTRNNLTIPTPEEPGRENNRNTWVRDGGVIRIDRPVDNGSVLNTRDVIALDNEAIEREDERRNDFLQRLVLNTNNNNNGHLNYRRSVSLDQIATL</sequence>
<dbReference type="Proteomes" id="UP001054945">
    <property type="component" value="Unassembled WGS sequence"/>
</dbReference>